<reference evidence="1 2" key="1">
    <citation type="journal article" name="Sci. Rep.">
        <title>Telomere-to-telomere assembled and centromere annotated genomes of the two main subspecies of the button mushroom Agaricus bisporus reveal especially polymorphic chromosome ends.</title>
        <authorList>
            <person name="Sonnenberg A.S.M."/>
            <person name="Sedaghat-Telgerd N."/>
            <person name="Lavrijssen B."/>
            <person name="Ohm R.A."/>
            <person name="Hendrickx P.M."/>
            <person name="Scholtmeijer K."/>
            <person name="Baars J.J.P."/>
            <person name="van Peer A."/>
        </authorList>
    </citation>
    <scope>NUCLEOTIDE SEQUENCE [LARGE SCALE GENOMIC DNA]</scope>
    <source>
        <strain evidence="1 2">H119_p4</strain>
    </source>
</reference>
<accession>A0A8H7C6J7</accession>
<organism evidence="1 2">
    <name type="scientific">Agaricus bisporus var. burnettii</name>
    <dbReference type="NCBI Taxonomy" id="192524"/>
    <lineage>
        <taxon>Eukaryota</taxon>
        <taxon>Fungi</taxon>
        <taxon>Dikarya</taxon>
        <taxon>Basidiomycota</taxon>
        <taxon>Agaricomycotina</taxon>
        <taxon>Agaricomycetes</taxon>
        <taxon>Agaricomycetidae</taxon>
        <taxon>Agaricales</taxon>
        <taxon>Agaricineae</taxon>
        <taxon>Agaricaceae</taxon>
        <taxon>Agaricus</taxon>
    </lineage>
</organism>
<sequence length="186" mass="20364">MKRFYNTYKAIAPPNIPIPNAPRMKTISLPSSPASPSLLWFPETDELYPLILHSACLSSTHRSKLETIILTAPIHLRTPSAHIGTLYSDVPGQTLSALDAVAILKTLASSDTTPSRLPRTLPTTVEISHTQRTRRCRESPVNDAQIPLTGGWLYRYIFGCGPLSEDSSIWGFEVCDLGGNSVIHVA</sequence>
<proteinExistence type="predicted"/>
<comment type="caution">
    <text evidence="1">The sequence shown here is derived from an EMBL/GenBank/DDBJ whole genome shotgun (WGS) entry which is preliminary data.</text>
</comment>
<evidence type="ECO:0000313" key="2">
    <source>
        <dbReference type="Proteomes" id="UP000629468"/>
    </source>
</evidence>
<protein>
    <submittedName>
        <fullName evidence="1">Uncharacterized protein</fullName>
    </submittedName>
</protein>
<dbReference type="AlphaFoldDB" id="A0A8H7C6J7"/>
<name>A0A8H7C6J7_AGABI</name>
<dbReference type="EMBL" id="JABXXO010000011">
    <property type="protein sequence ID" value="KAF7764075.1"/>
    <property type="molecule type" value="Genomic_DNA"/>
</dbReference>
<gene>
    <name evidence="1" type="ORF">Agabi119p4_8612</name>
</gene>
<evidence type="ECO:0000313" key="1">
    <source>
        <dbReference type="EMBL" id="KAF7764075.1"/>
    </source>
</evidence>
<dbReference type="Proteomes" id="UP000629468">
    <property type="component" value="Unassembled WGS sequence"/>
</dbReference>